<evidence type="ECO:0000313" key="2">
    <source>
        <dbReference type="EMBL" id="GJS98270.1"/>
    </source>
</evidence>
<keyword evidence="1" id="KW-0175">Coiled coil</keyword>
<reference evidence="2" key="2">
    <citation type="submission" date="2022-01" db="EMBL/GenBank/DDBJ databases">
        <authorList>
            <person name="Yamashiro T."/>
            <person name="Shiraishi A."/>
            <person name="Satake H."/>
            <person name="Nakayama K."/>
        </authorList>
    </citation>
    <scope>NUCLEOTIDE SEQUENCE</scope>
</reference>
<evidence type="ECO:0000313" key="3">
    <source>
        <dbReference type="Proteomes" id="UP001151760"/>
    </source>
</evidence>
<dbReference type="EMBL" id="BQNB010012030">
    <property type="protein sequence ID" value="GJS98270.1"/>
    <property type="molecule type" value="Genomic_DNA"/>
</dbReference>
<name>A0ABQ5A7I4_9ASTR</name>
<keyword evidence="3" id="KW-1185">Reference proteome</keyword>
<evidence type="ECO:0000256" key="1">
    <source>
        <dbReference type="SAM" id="Coils"/>
    </source>
</evidence>
<feature type="coiled-coil region" evidence="1">
    <location>
        <begin position="8"/>
        <end position="38"/>
    </location>
</feature>
<sequence>MVLKDIISSSLRKDMKELQQLQERLKEIKEECNKNIQGIKRCVETINPGSIPWNKKVFQVLFGKEFNSFRQGFVRIMDHLELRLAIKEVHECNSKKCLTKLKKQFEKFLADTSNCKKEERTFQEILKKHCVLDTQGSKDLIIRYLNDIEKGIDARVSHEEVLRIKDRDVNERRKKERHMIELEMLKLEK</sequence>
<dbReference type="Proteomes" id="UP001151760">
    <property type="component" value="Unassembled WGS sequence"/>
</dbReference>
<accession>A0ABQ5A7I4</accession>
<organism evidence="2 3">
    <name type="scientific">Tanacetum coccineum</name>
    <dbReference type="NCBI Taxonomy" id="301880"/>
    <lineage>
        <taxon>Eukaryota</taxon>
        <taxon>Viridiplantae</taxon>
        <taxon>Streptophyta</taxon>
        <taxon>Embryophyta</taxon>
        <taxon>Tracheophyta</taxon>
        <taxon>Spermatophyta</taxon>
        <taxon>Magnoliopsida</taxon>
        <taxon>eudicotyledons</taxon>
        <taxon>Gunneridae</taxon>
        <taxon>Pentapetalae</taxon>
        <taxon>asterids</taxon>
        <taxon>campanulids</taxon>
        <taxon>Asterales</taxon>
        <taxon>Asteraceae</taxon>
        <taxon>Asteroideae</taxon>
        <taxon>Anthemideae</taxon>
        <taxon>Anthemidinae</taxon>
        <taxon>Tanacetum</taxon>
    </lineage>
</organism>
<protein>
    <submittedName>
        <fullName evidence="2">Uncharacterized protein</fullName>
    </submittedName>
</protein>
<proteinExistence type="predicted"/>
<comment type="caution">
    <text evidence="2">The sequence shown here is derived from an EMBL/GenBank/DDBJ whole genome shotgun (WGS) entry which is preliminary data.</text>
</comment>
<reference evidence="2" key="1">
    <citation type="journal article" date="2022" name="Int. J. Mol. Sci.">
        <title>Draft Genome of Tanacetum Coccineum: Genomic Comparison of Closely Related Tanacetum-Family Plants.</title>
        <authorList>
            <person name="Yamashiro T."/>
            <person name="Shiraishi A."/>
            <person name="Nakayama K."/>
            <person name="Satake H."/>
        </authorList>
    </citation>
    <scope>NUCLEOTIDE SEQUENCE</scope>
</reference>
<gene>
    <name evidence="2" type="ORF">Tco_0819440</name>
</gene>